<protein>
    <submittedName>
        <fullName evidence="2">Uncharacterized protein</fullName>
    </submittedName>
</protein>
<dbReference type="RefSeq" id="WP_240510807.1">
    <property type="nucleotide sequence ID" value="NZ_MSSW01000003.1"/>
</dbReference>
<name>A0A3E0E7B4_9BACT</name>
<reference evidence="2 3" key="1">
    <citation type="submission" date="2018-08" db="EMBL/GenBank/DDBJ databases">
        <title>Genomic Encyclopedia of Archaeal and Bacterial Type Strains, Phase II (KMG-II): from individual species to whole genera.</title>
        <authorList>
            <person name="Goeker M."/>
        </authorList>
    </citation>
    <scope>NUCLEOTIDE SEQUENCE [LARGE SCALE GENOMIC DNA]</scope>
    <source>
        <strain evidence="2 3">DSM 15986</strain>
    </source>
</reference>
<accession>A0A3E0E7B4</accession>
<sequence>MKTKAELEQDIITVTMRIHREFPELSKYITEIPENDSGIDTDEMGIKRFKEYYNSLAEIVSEYSKTHMKKNESESSNFEGYPLYPPSEDIYSKGKKEMNLNPEDPSKKKRPNEVKGLSNEKDFEADMSGDDLDVPGSELDDQQESVGSEDEENNYYSLGGDDHNDLEEDKS</sequence>
<organism evidence="2 3">
    <name type="scientific">Algoriphagus antarcticus</name>
    <dbReference type="NCBI Taxonomy" id="238540"/>
    <lineage>
        <taxon>Bacteria</taxon>
        <taxon>Pseudomonadati</taxon>
        <taxon>Bacteroidota</taxon>
        <taxon>Cytophagia</taxon>
        <taxon>Cytophagales</taxon>
        <taxon>Cyclobacteriaceae</taxon>
        <taxon>Algoriphagus</taxon>
    </lineage>
</organism>
<evidence type="ECO:0000313" key="2">
    <source>
        <dbReference type="EMBL" id="REG92886.1"/>
    </source>
</evidence>
<keyword evidence="3" id="KW-1185">Reference proteome</keyword>
<dbReference type="AlphaFoldDB" id="A0A3E0E7B4"/>
<comment type="caution">
    <text evidence="2">The sequence shown here is derived from an EMBL/GenBank/DDBJ whole genome shotgun (WGS) entry which is preliminary data.</text>
</comment>
<evidence type="ECO:0000313" key="3">
    <source>
        <dbReference type="Proteomes" id="UP000256405"/>
    </source>
</evidence>
<feature type="compositionally biased region" description="Acidic residues" evidence="1">
    <location>
        <begin position="125"/>
        <end position="153"/>
    </location>
</feature>
<evidence type="ECO:0000256" key="1">
    <source>
        <dbReference type="SAM" id="MobiDB-lite"/>
    </source>
</evidence>
<dbReference type="Proteomes" id="UP000256405">
    <property type="component" value="Unassembled WGS sequence"/>
</dbReference>
<gene>
    <name evidence="2" type="ORF">C8N25_102290</name>
</gene>
<proteinExistence type="predicted"/>
<dbReference type="EMBL" id="QUNF01000002">
    <property type="protein sequence ID" value="REG92886.1"/>
    <property type="molecule type" value="Genomic_DNA"/>
</dbReference>
<feature type="region of interest" description="Disordered" evidence="1">
    <location>
        <begin position="65"/>
        <end position="171"/>
    </location>
</feature>